<gene>
    <name evidence="5" type="ORF">DSLASN_28330</name>
</gene>
<evidence type="ECO:0000259" key="4">
    <source>
        <dbReference type="Pfam" id="PF13407"/>
    </source>
</evidence>
<evidence type="ECO:0000313" key="6">
    <source>
        <dbReference type="Proteomes" id="UP001320148"/>
    </source>
</evidence>
<reference evidence="5 6" key="1">
    <citation type="submission" date="2021-02" db="EMBL/GenBank/DDBJ databases">
        <title>Complete genome of Desulfoluna sp. strain ASN36.</title>
        <authorList>
            <person name="Takahashi A."/>
            <person name="Kojima H."/>
            <person name="Fukui M."/>
        </authorList>
    </citation>
    <scope>NUCLEOTIDE SEQUENCE [LARGE SCALE GENOMIC DNA]</scope>
    <source>
        <strain evidence="5 6">ASN36</strain>
    </source>
</reference>
<keyword evidence="6" id="KW-1185">Reference proteome</keyword>
<keyword evidence="3" id="KW-0732">Signal</keyword>
<dbReference type="CDD" id="cd06324">
    <property type="entry name" value="PBP1_ABC_sugar_binding-like"/>
    <property type="match status" value="1"/>
</dbReference>
<evidence type="ECO:0000256" key="1">
    <source>
        <dbReference type="ARBA" id="ARBA00004196"/>
    </source>
</evidence>
<evidence type="ECO:0000256" key="2">
    <source>
        <dbReference type="ARBA" id="ARBA00007639"/>
    </source>
</evidence>
<dbReference type="Pfam" id="PF13407">
    <property type="entry name" value="Peripla_BP_4"/>
    <property type="match status" value="1"/>
</dbReference>
<protein>
    <submittedName>
        <fullName evidence="5">Sugar ABC transporter substrate-binding protein</fullName>
    </submittedName>
</protein>
<name>A0ABM7PHX9_9BACT</name>
<comment type="similarity">
    <text evidence="2">Belongs to the bacterial solute-binding protein 2 family.</text>
</comment>
<dbReference type="Proteomes" id="UP001320148">
    <property type="component" value="Chromosome"/>
</dbReference>
<feature type="domain" description="Periplasmic binding protein" evidence="4">
    <location>
        <begin position="5"/>
        <end position="257"/>
    </location>
</feature>
<dbReference type="EMBL" id="AP024488">
    <property type="protein sequence ID" value="BCS97201.1"/>
    <property type="molecule type" value="Genomic_DNA"/>
</dbReference>
<comment type="subcellular location">
    <subcellularLocation>
        <location evidence="1">Cell envelope</location>
    </subcellularLocation>
</comment>
<dbReference type="SUPFAM" id="SSF53822">
    <property type="entry name" value="Periplasmic binding protein-like I"/>
    <property type="match status" value="1"/>
</dbReference>
<dbReference type="Gene3D" id="3.40.50.2300">
    <property type="match status" value="2"/>
</dbReference>
<evidence type="ECO:0000313" key="5">
    <source>
        <dbReference type="EMBL" id="BCS97201.1"/>
    </source>
</evidence>
<dbReference type="InterPro" id="IPR025997">
    <property type="entry name" value="SBP_2_dom"/>
</dbReference>
<dbReference type="PANTHER" id="PTHR46847">
    <property type="entry name" value="D-ALLOSE-BINDING PERIPLASMIC PROTEIN-RELATED"/>
    <property type="match status" value="1"/>
</dbReference>
<evidence type="ECO:0000256" key="3">
    <source>
        <dbReference type="ARBA" id="ARBA00022729"/>
    </source>
</evidence>
<organism evidence="5 6">
    <name type="scientific">Desulfoluna limicola</name>
    <dbReference type="NCBI Taxonomy" id="2810562"/>
    <lineage>
        <taxon>Bacteria</taxon>
        <taxon>Pseudomonadati</taxon>
        <taxon>Thermodesulfobacteriota</taxon>
        <taxon>Desulfobacteria</taxon>
        <taxon>Desulfobacterales</taxon>
        <taxon>Desulfolunaceae</taxon>
        <taxon>Desulfoluna</taxon>
    </lineage>
</organism>
<sequence>MTIDFMQAVAEDLDMELEVVTSDRDHFLTVQQAKEIVSRKNPPDYIITGNEKSNAGQIIRISDEAGIKIFLISNGFVFPKDIEAYGRPREKYKHWIGEMIPNNFSAGYQMGKVLINKALALNLTAQDGKIHIAAIAGAFGTHASVERVRGLQTVVGEFSDKVKLLQVFPGDWTSERAEKVGRGLFRRYKEVQIIWGANDTTAIGAMNAAISIGKTPGKDVLFGGCGWYAPAIQKIQEGTLTTSVGGHFMDGGWAMVLLNDYHHGKDFISDPIETDMFLLDKSNIEKHSIVFVKQQWSKIDFKKFSKVHNPSLKRYDFSLEAIFQQF</sequence>
<accession>A0ABM7PHX9</accession>
<proteinExistence type="inferred from homology"/>
<dbReference type="InterPro" id="IPR028082">
    <property type="entry name" value="Peripla_BP_I"/>
</dbReference>
<dbReference type="PANTHER" id="PTHR46847:SF2">
    <property type="entry name" value="ABC TRANSPORTER SUGAR-BINDING PROTEIN"/>
    <property type="match status" value="1"/>
</dbReference>